<feature type="domain" description="RNA-directed RNA polymerase N-terminal" evidence="1">
    <location>
        <begin position="223"/>
        <end position="331"/>
    </location>
</feature>
<evidence type="ECO:0000313" key="2">
    <source>
        <dbReference type="EMBL" id="UZC83386.1"/>
    </source>
</evidence>
<dbReference type="Gene3D" id="3.90.1850.10">
    <property type="entry name" value="RNA-directed RNA polymerase lambda-3"/>
    <property type="match status" value="1"/>
</dbReference>
<dbReference type="Pfam" id="PF22212">
    <property type="entry name" value="CPV_RdRP_pol_dom"/>
    <property type="match status" value="1"/>
</dbReference>
<sequence>MTQSTQYNLKATLEHIKLMETIVQTYSLDQTYTEIVIKWINDLDLLSCISSDRALLTLENQYVFDNSILVSFTNHNFCLSMFKGFIVDNEWCDVDFINDLTKIRKPPIYVFGKSFEVDWITNNVTKSSFKYMTNFNAFDALKECEKVLTKVKAEDYDFRNGRNGSGGIIIIDGRKFTHSMLYEYVLISHFIRKYSTSRRLLNAPKLIQIIFETSNFSDDRGFKWYSNPILITLSILYSDYSEFPFIEGDGETEYLQSCSFILPHLTYMLCELWYKYMLMEITQEELIVIIKSYVQKSTSSFDEWMLEFKEYRIGSLKFLTEMLSKTKSIQYGVFGPSHLAEVIEPTEVWDMGEREDLINNFIAKAPSPLLRYLIKRKVIKEDLSGVGGRIFNDIAEVRAIYGMINLCGQNGLFVKNPVILTLDKSLKARAGITTAPSIKSYIKEEGSVELPLVYEYNWHDNDLLGHIFEKGRELMDKYIPQLNRIKLEQEYVRALTNNSSGTAYEPTEEEKKLIDQNYVQTLGKKRLPNYLLRPEVYDVENLWREAILERTSSGERKQVDRRPRVIQMVSNTAQMAPLMLYVYLDMLSNVEPELSTKKNSGTIRDMLMLLRATSNIHTVCYCGDISAMDGSTNKYHTQLMNELMRYGLDKCNHARYFFATRKDCVLIEKDDYSERHTRKTINPASYVIALTERFAELKNFTMKIVELSFKGIDVTIETSDDVFPSGRYSTSPQHSILNKLSLTVIRDKMAGELQVAKKLTQFITANKASGDDIISTLYLPRRNDDVCRLYNDLIKRVYNGIGFDLTKGMSRYNATYLQQTAAFGITFPKADRISITTSEHGESLKIGLYEGFNEVKDIVYELCGRVAFSESAKPILVLMANQMRRIRCKVLPADDLQVIARKLKDMYDSEYNSARLSFPSQNISRKPLAMLISKEYIHTVLPVISIFLQDGFDLPIVATNFNGTVRDGDNIFSPGGFIRDWRMREILKKFRDDECELLFRGMLDEEYVKINKTYMTSDAYTRAKELSKLVPAITERLLHARYDQNLAILLGLPWMKAMNSFNYKDWIKRHRISRVDTSFRIELSQRLEQRLDPGKVLASRLAHMKLLKMGYNVPDELGYYHSPIERINQAITSGDITKMEFRSIRRAQLLTMGEKFDPKSWMKNVEIESLFLLNYYPHGEQTVFECKDRISEDIVYDLGGALMPSSGRSYDHDSIVARVGHNFTEGGVSFVGYYGLKPGPWREYNHLKLVKLAMKIYHTNPSDLPLLWHLANIPERYVRVIMNMIQTGDVEIDSPWKSVIHVRKCFDLATNIFSVTRLWRIDDYADRKIQGIVNLFARDVTYSERGLQLDIFKVSPMLPFLLMNSRVRVKLDTLISLISPSV</sequence>
<dbReference type="EMBL" id="OP349061">
    <property type="protein sequence ID" value="UZC83386.1"/>
    <property type="molecule type" value="Genomic_RNA"/>
</dbReference>
<evidence type="ECO:0000259" key="1">
    <source>
        <dbReference type="Pfam" id="PF22209"/>
    </source>
</evidence>
<name>A0A9E7VEJ5_9REOV</name>
<dbReference type="InterPro" id="IPR054006">
    <property type="entry name" value="RdRP_N"/>
</dbReference>
<proteinExistence type="predicted"/>
<protein>
    <recommendedName>
        <fullName evidence="1">RNA-directed RNA polymerase N-terminal domain-containing protein</fullName>
    </recommendedName>
</protein>
<accession>A0A9E7VEJ5</accession>
<reference evidence="2" key="1">
    <citation type="submission" date="2022-08" db="EMBL/GenBank/DDBJ databases">
        <authorList>
            <person name="Izraeli Y."/>
        </authorList>
    </citation>
    <scope>NUCLEOTIDE SEQUENCE</scope>
    <source>
        <strain evidence="2">K119</strain>
    </source>
</reference>
<dbReference type="Pfam" id="PF22209">
    <property type="entry name" value="CPV_RdRP_N"/>
    <property type="match status" value="1"/>
</dbReference>
<organism evidence="2">
    <name type="scientific">Anagyrus vladimiri reovirus</name>
    <dbReference type="NCBI Taxonomy" id="2992174"/>
    <lineage>
        <taxon>Viruses</taxon>
        <taxon>Riboviria</taxon>
        <taxon>Orthornavirae</taxon>
        <taxon>Duplornaviricota</taxon>
        <taxon>Resentoviricetes</taxon>
        <taxon>Reovirales</taxon>
    </lineage>
</organism>